<reference evidence="1 2" key="1">
    <citation type="submission" date="2022-06" db="EMBL/GenBank/DDBJ databases">
        <title>Actinoplanes abujensis sp. nov., isolated from Nigerian arid soil.</title>
        <authorList>
            <person name="Ding P."/>
        </authorList>
    </citation>
    <scope>NUCLEOTIDE SEQUENCE [LARGE SCALE GENOMIC DNA]</scope>
    <source>
        <strain evidence="2">TRM88002</strain>
    </source>
</reference>
<dbReference type="EMBL" id="JAMQOL010000020">
    <property type="protein sequence ID" value="MCM4079196.1"/>
    <property type="molecule type" value="Genomic_DNA"/>
</dbReference>
<proteinExistence type="predicted"/>
<keyword evidence="2" id="KW-1185">Reference proteome</keyword>
<gene>
    <name evidence="1" type="ORF">LXN57_16600</name>
</gene>
<dbReference type="Proteomes" id="UP001523216">
    <property type="component" value="Unassembled WGS sequence"/>
</dbReference>
<evidence type="ECO:0000313" key="2">
    <source>
        <dbReference type="Proteomes" id="UP001523216"/>
    </source>
</evidence>
<organism evidence="1 2">
    <name type="scientific">Paractinoplanes hotanensis</name>
    <dbReference type="NCBI Taxonomy" id="2906497"/>
    <lineage>
        <taxon>Bacteria</taxon>
        <taxon>Bacillati</taxon>
        <taxon>Actinomycetota</taxon>
        <taxon>Actinomycetes</taxon>
        <taxon>Micromonosporales</taxon>
        <taxon>Micromonosporaceae</taxon>
        <taxon>Paractinoplanes</taxon>
    </lineage>
</organism>
<protein>
    <submittedName>
        <fullName evidence="1">Uncharacterized protein</fullName>
    </submittedName>
</protein>
<dbReference type="RefSeq" id="WP_251799064.1">
    <property type="nucleotide sequence ID" value="NZ_JAMQOL010000020.1"/>
</dbReference>
<evidence type="ECO:0000313" key="1">
    <source>
        <dbReference type="EMBL" id="MCM4079196.1"/>
    </source>
</evidence>
<comment type="caution">
    <text evidence="1">The sequence shown here is derived from an EMBL/GenBank/DDBJ whole genome shotgun (WGS) entry which is preliminary data.</text>
</comment>
<accession>A0ABT0XZI5</accession>
<sequence length="67" mass="7591">MTQPAYIVLRETADNTWQLVAEVPRQPGLPARRGRAKAIEEALGHPRPENIRFAVLARSEWRLALDS</sequence>
<name>A0ABT0XZI5_9ACTN</name>